<comment type="caution">
    <text evidence="1">The sequence shown here is derived from an EMBL/GenBank/DDBJ whole genome shotgun (WGS) entry which is preliminary data.</text>
</comment>
<organism evidence="1 2">
    <name type="scientific">Psychroserpens algicola</name>
    <dbReference type="NCBI Taxonomy" id="1719034"/>
    <lineage>
        <taxon>Bacteria</taxon>
        <taxon>Pseudomonadati</taxon>
        <taxon>Bacteroidota</taxon>
        <taxon>Flavobacteriia</taxon>
        <taxon>Flavobacteriales</taxon>
        <taxon>Flavobacteriaceae</taxon>
        <taxon>Psychroserpens</taxon>
    </lineage>
</organism>
<gene>
    <name evidence="1" type="ORF">MUY34_16725</name>
</gene>
<reference evidence="1" key="1">
    <citation type="submission" date="2022-04" db="EMBL/GenBank/DDBJ databases">
        <authorList>
            <person name="Ren T."/>
        </authorList>
    </citation>
    <scope>NUCLEOTIDE SEQUENCE</scope>
    <source>
        <strain evidence="1">F63249</strain>
    </source>
</reference>
<name>A0ABT0HD20_9FLAO</name>
<evidence type="ECO:0000313" key="2">
    <source>
        <dbReference type="Proteomes" id="UP001203687"/>
    </source>
</evidence>
<protein>
    <submittedName>
        <fullName evidence="1">Uncharacterized protein</fullName>
    </submittedName>
</protein>
<dbReference type="Proteomes" id="UP001203687">
    <property type="component" value="Unassembled WGS sequence"/>
</dbReference>
<sequence length="163" mass="19466">MCKKVNYIKFCTCSDGEIINVSFADEVETWYRNKATYAFIAFEDGKYYDTYYKWTLSTLDYKAKESSVMGRMVYPKEKLNESLNKNEVLKILNSESPFDFEYTPNENDLIEIREVYEFVSLDDHPREYIENLMSFKYSNGKWVFGIHPLHYIHKEFKKGKIKS</sequence>
<keyword evidence="2" id="KW-1185">Reference proteome</keyword>
<evidence type="ECO:0000313" key="1">
    <source>
        <dbReference type="EMBL" id="MCK8482271.1"/>
    </source>
</evidence>
<proteinExistence type="predicted"/>
<dbReference type="RefSeq" id="WP_248413991.1">
    <property type="nucleotide sequence ID" value="NZ_JALPQF010000029.1"/>
</dbReference>
<dbReference type="EMBL" id="JALPQF010000029">
    <property type="protein sequence ID" value="MCK8482271.1"/>
    <property type="molecule type" value="Genomic_DNA"/>
</dbReference>
<accession>A0ABT0HD20</accession>